<evidence type="ECO:0000313" key="3">
    <source>
        <dbReference type="Proteomes" id="UP000297299"/>
    </source>
</evidence>
<feature type="region of interest" description="Disordered" evidence="1">
    <location>
        <begin position="611"/>
        <end position="675"/>
    </location>
</feature>
<comment type="caution">
    <text evidence="2">The sequence shown here is derived from an EMBL/GenBank/DDBJ whole genome shotgun (WGS) entry which is preliminary data.</text>
</comment>
<feature type="compositionally biased region" description="Polar residues" evidence="1">
    <location>
        <begin position="209"/>
        <end position="223"/>
    </location>
</feature>
<feature type="region of interest" description="Disordered" evidence="1">
    <location>
        <begin position="474"/>
        <end position="532"/>
    </location>
</feature>
<dbReference type="EMBL" id="PHWZ01000286">
    <property type="protein sequence ID" value="TEY49383.1"/>
    <property type="molecule type" value="Genomic_DNA"/>
</dbReference>
<accession>A0A4Y8CXM4</accession>
<evidence type="ECO:0000313" key="2">
    <source>
        <dbReference type="EMBL" id="TEY49383.1"/>
    </source>
</evidence>
<name>A0A4Y8CXM4_9HELO</name>
<feature type="compositionally biased region" description="Basic and acidic residues" evidence="1">
    <location>
        <begin position="337"/>
        <end position="353"/>
    </location>
</feature>
<dbReference type="OrthoDB" id="3525132at2759"/>
<reference evidence="2 3" key="1">
    <citation type="submission" date="2017-11" db="EMBL/GenBank/DDBJ databases">
        <title>Comparative genomics of Botrytis spp.</title>
        <authorList>
            <person name="Valero-Jimenez C.A."/>
            <person name="Tapia P."/>
            <person name="Veloso J."/>
            <person name="Silva-Moreno E."/>
            <person name="Staats M."/>
            <person name="Valdes J.H."/>
            <person name="Van Kan J.A.L."/>
        </authorList>
    </citation>
    <scope>NUCLEOTIDE SEQUENCE [LARGE SCALE GENOMIC DNA]</scope>
    <source>
        <strain evidence="2 3">MUCL2830</strain>
    </source>
</reference>
<dbReference type="AlphaFoldDB" id="A0A4Y8CXM4"/>
<feature type="compositionally biased region" description="Polar residues" evidence="1">
    <location>
        <begin position="656"/>
        <end position="666"/>
    </location>
</feature>
<feature type="region of interest" description="Disordered" evidence="1">
    <location>
        <begin position="694"/>
        <end position="729"/>
    </location>
</feature>
<feature type="region of interest" description="Disordered" evidence="1">
    <location>
        <begin position="318"/>
        <end position="432"/>
    </location>
</feature>
<organism evidence="2 3">
    <name type="scientific">Botryotinia calthae</name>
    <dbReference type="NCBI Taxonomy" id="38488"/>
    <lineage>
        <taxon>Eukaryota</taxon>
        <taxon>Fungi</taxon>
        <taxon>Dikarya</taxon>
        <taxon>Ascomycota</taxon>
        <taxon>Pezizomycotina</taxon>
        <taxon>Leotiomycetes</taxon>
        <taxon>Helotiales</taxon>
        <taxon>Sclerotiniaceae</taxon>
        <taxon>Botryotinia</taxon>
    </lineage>
</organism>
<feature type="compositionally biased region" description="Polar residues" evidence="1">
    <location>
        <begin position="355"/>
        <end position="387"/>
    </location>
</feature>
<dbReference type="Proteomes" id="UP000297299">
    <property type="component" value="Unassembled WGS sequence"/>
</dbReference>
<feature type="region of interest" description="Disordered" evidence="1">
    <location>
        <begin position="179"/>
        <end position="228"/>
    </location>
</feature>
<proteinExistence type="predicted"/>
<protein>
    <submittedName>
        <fullName evidence="2">Uncharacterized protein</fullName>
    </submittedName>
</protein>
<gene>
    <name evidence="2" type="ORF">BOTCAL_0287g00070</name>
</gene>
<keyword evidence="3" id="KW-1185">Reference proteome</keyword>
<evidence type="ECO:0000256" key="1">
    <source>
        <dbReference type="SAM" id="MobiDB-lite"/>
    </source>
</evidence>
<feature type="compositionally biased region" description="Basic and acidic residues" evidence="1">
    <location>
        <begin position="637"/>
        <end position="653"/>
    </location>
</feature>
<sequence length="729" mass="80830">MFNPFARSKNDLPSMNRHSITAWAHDIIDELKRIGTLNSGNEKAADDLFRVYQNILQFYSWVCTRPRIHVAHAQRPIQQPWAKNDIFASAHKVWNDLEWELRLEKDGAFVDQMIDHLGWFWNVKNNLVNQARHTRGLSVLSSMQTMAEAANYARTSSIDRANIMQTPVSRAIASGYQFPHPVAPASRENPRNVAEGFPAGHSTRRESSSDANLHPSQTYSSEIPSIRQPKTGHLQLPKYSQSVQEPPNSAMPVALSAQGKHSPHLHPGVRYQPPTARDKSSPNIVNMSGDKYNDGVEYSQIPQVPVGLILPAPQIRDNRAQGFGGGSKRPTTSMRAVKSDFSGRDNHGRDLPNSHDGQLAQSNSGITRTTARNHSSDIRNSVSTPNNDVIIILDTPSPKSTTTPIERLRSRDYGSHPSSPAISPEDKHEVERPFSVRIPPLHSRDITRHYIFPINPAGTCNQSLVKFAEVDKMRSESFDRRSTKQGSDGTGEKRQKKVTKVGDKKVNDTENDLSTPKEKKSTSINGDQRNMKVDSIGKDEETLTSSFNVIQSYRPNDFRKANAKRLEPINTISANQIKRARISENSTTSSPGYASPYTNFLKQYQPSNLNSPKGSGMIKSSAGDKGVDNEAVGGEYIGEKTGSEKSVGEKALEESTIGSKPTSQKSINEEIFNEDSTDDEVIVKTLVMEDAVSKKTSRNKLASEKSVGNKPLPAKGNKSKSLYRPFSMR</sequence>
<feature type="region of interest" description="Disordered" evidence="1">
    <location>
        <begin position="240"/>
        <end position="283"/>
    </location>
</feature>